<organism evidence="4 5">
    <name type="scientific">Rhodovarius crocodyli</name>
    <dbReference type="NCBI Taxonomy" id="1979269"/>
    <lineage>
        <taxon>Bacteria</taxon>
        <taxon>Pseudomonadati</taxon>
        <taxon>Pseudomonadota</taxon>
        <taxon>Alphaproteobacteria</taxon>
        <taxon>Acetobacterales</taxon>
        <taxon>Roseomonadaceae</taxon>
        <taxon>Rhodovarius</taxon>
    </lineage>
</organism>
<dbReference type="PROSITE" id="PS01081">
    <property type="entry name" value="HTH_TETR_1"/>
    <property type="match status" value="1"/>
</dbReference>
<evidence type="ECO:0000313" key="4">
    <source>
        <dbReference type="EMBL" id="RVT96858.1"/>
    </source>
</evidence>
<dbReference type="Pfam" id="PF00440">
    <property type="entry name" value="TetR_N"/>
    <property type="match status" value="1"/>
</dbReference>
<dbReference type="PANTHER" id="PTHR30055">
    <property type="entry name" value="HTH-TYPE TRANSCRIPTIONAL REGULATOR RUTR"/>
    <property type="match status" value="1"/>
</dbReference>
<evidence type="ECO:0000256" key="1">
    <source>
        <dbReference type="ARBA" id="ARBA00023125"/>
    </source>
</evidence>
<sequence length="202" mass="22365">MLFGASQLPRLTDRRRSERRAHVLLAARLCFQAQGFHATSMGDIVKASALSAGAVYGYFKSKEELILAAAEASMLELREEILPILGRDPPPPRDFLRQIQDSVNRISDRGPIDLRRMAVLGWAEAQRNEALRHQLRGHYGEFLKELIRIAEIWHGNGITAGSTPISTASLVMSAIFGFLAQAAIWDALPGTDQDADIGYIIR</sequence>
<feature type="domain" description="HTH tetR-type" evidence="3">
    <location>
        <begin position="17"/>
        <end position="77"/>
    </location>
</feature>
<dbReference type="InterPro" id="IPR036271">
    <property type="entry name" value="Tet_transcr_reg_TetR-rel_C_sf"/>
</dbReference>
<dbReference type="SUPFAM" id="SSF46689">
    <property type="entry name" value="Homeodomain-like"/>
    <property type="match status" value="1"/>
</dbReference>
<dbReference type="AlphaFoldDB" id="A0A437MGS8"/>
<dbReference type="InterPro" id="IPR050109">
    <property type="entry name" value="HTH-type_TetR-like_transc_reg"/>
</dbReference>
<dbReference type="OrthoDB" id="9808189at2"/>
<dbReference type="GO" id="GO:0000976">
    <property type="term" value="F:transcription cis-regulatory region binding"/>
    <property type="evidence" value="ECO:0007669"/>
    <property type="project" value="TreeGrafter"/>
</dbReference>
<dbReference type="SUPFAM" id="SSF48498">
    <property type="entry name" value="Tetracyclin repressor-like, C-terminal domain"/>
    <property type="match status" value="1"/>
</dbReference>
<protein>
    <submittedName>
        <fullName evidence="4">TetR/AcrR family transcriptional regulator</fullName>
    </submittedName>
</protein>
<comment type="caution">
    <text evidence="4">The sequence shown here is derived from an EMBL/GenBank/DDBJ whole genome shotgun (WGS) entry which is preliminary data.</text>
</comment>
<proteinExistence type="predicted"/>
<dbReference type="PROSITE" id="PS50977">
    <property type="entry name" value="HTH_TETR_2"/>
    <property type="match status" value="1"/>
</dbReference>
<dbReference type="PRINTS" id="PR00455">
    <property type="entry name" value="HTHTETR"/>
</dbReference>
<dbReference type="Proteomes" id="UP000282957">
    <property type="component" value="Unassembled WGS sequence"/>
</dbReference>
<name>A0A437MGS8_9PROT</name>
<reference evidence="4 5" key="1">
    <citation type="submission" date="2019-01" db="EMBL/GenBank/DDBJ databases">
        <authorList>
            <person name="Chen W.-M."/>
        </authorList>
    </citation>
    <scope>NUCLEOTIDE SEQUENCE [LARGE SCALE GENOMIC DNA]</scope>
    <source>
        <strain evidence="4 5">CCP-6</strain>
    </source>
</reference>
<dbReference type="PANTHER" id="PTHR30055:SF229">
    <property type="entry name" value="HTH-TYPE TRANSCRIPTIONAL REPRESSOR RV1474C"/>
    <property type="match status" value="1"/>
</dbReference>
<keyword evidence="1 2" id="KW-0238">DNA-binding</keyword>
<dbReference type="EMBL" id="SACL01000003">
    <property type="protein sequence ID" value="RVT96858.1"/>
    <property type="molecule type" value="Genomic_DNA"/>
</dbReference>
<evidence type="ECO:0000259" key="3">
    <source>
        <dbReference type="PROSITE" id="PS50977"/>
    </source>
</evidence>
<gene>
    <name evidence="4" type="ORF">EOD42_10660</name>
</gene>
<evidence type="ECO:0000313" key="5">
    <source>
        <dbReference type="Proteomes" id="UP000282957"/>
    </source>
</evidence>
<dbReference type="InterPro" id="IPR023772">
    <property type="entry name" value="DNA-bd_HTH_TetR-type_CS"/>
</dbReference>
<dbReference type="GO" id="GO:0003700">
    <property type="term" value="F:DNA-binding transcription factor activity"/>
    <property type="evidence" value="ECO:0007669"/>
    <property type="project" value="TreeGrafter"/>
</dbReference>
<evidence type="ECO:0000256" key="2">
    <source>
        <dbReference type="PROSITE-ProRule" id="PRU00335"/>
    </source>
</evidence>
<keyword evidence="5" id="KW-1185">Reference proteome</keyword>
<feature type="DNA-binding region" description="H-T-H motif" evidence="2">
    <location>
        <begin position="40"/>
        <end position="59"/>
    </location>
</feature>
<dbReference type="Gene3D" id="1.10.357.10">
    <property type="entry name" value="Tetracycline Repressor, domain 2"/>
    <property type="match status" value="1"/>
</dbReference>
<dbReference type="InterPro" id="IPR001647">
    <property type="entry name" value="HTH_TetR"/>
</dbReference>
<accession>A0A437MGS8</accession>
<dbReference type="InterPro" id="IPR009057">
    <property type="entry name" value="Homeodomain-like_sf"/>
</dbReference>